<evidence type="ECO:0000313" key="4">
    <source>
        <dbReference type="Proteomes" id="UP000193411"/>
    </source>
</evidence>
<feature type="region of interest" description="Disordered" evidence="1">
    <location>
        <begin position="465"/>
        <end position="496"/>
    </location>
</feature>
<dbReference type="AlphaFoldDB" id="A0A1Y2HY12"/>
<feature type="domain" description="AAA+ ATPase" evidence="2">
    <location>
        <begin position="570"/>
        <end position="708"/>
    </location>
</feature>
<feature type="compositionally biased region" description="Low complexity" evidence="1">
    <location>
        <begin position="333"/>
        <end position="356"/>
    </location>
</feature>
<dbReference type="OrthoDB" id="3046016at2759"/>
<dbReference type="PROSITE" id="PS50096">
    <property type="entry name" value="IQ"/>
    <property type="match status" value="1"/>
</dbReference>
<accession>A0A1Y2HY12</accession>
<evidence type="ECO:0000259" key="2">
    <source>
        <dbReference type="SMART" id="SM00382"/>
    </source>
</evidence>
<dbReference type="SUPFAM" id="SSF52540">
    <property type="entry name" value="P-loop containing nucleoside triphosphate hydrolases"/>
    <property type="match status" value="1"/>
</dbReference>
<proteinExistence type="predicted"/>
<feature type="compositionally biased region" description="Low complexity" evidence="1">
    <location>
        <begin position="746"/>
        <end position="768"/>
    </location>
</feature>
<dbReference type="SMART" id="SM00382">
    <property type="entry name" value="AAA"/>
    <property type="match status" value="1"/>
</dbReference>
<dbReference type="PANTHER" id="PTHR14690">
    <property type="entry name" value="IQ MOTIF CONTAINING WITH AAA DOMAIN 1"/>
    <property type="match status" value="1"/>
</dbReference>
<dbReference type="InterPro" id="IPR003593">
    <property type="entry name" value="AAA+_ATPase"/>
</dbReference>
<dbReference type="PANTHER" id="PTHR14690:SF0">
    <property type="entry name" value="IQ MOTIF CONTAINING WITH AAA DOMAIN 1"/>
    <property type="match status" value="1"/>
</dbReference>
<dbReference type="Gene3D" id="3.40.50.300">
    <property type="entry name" value="P-loop containing nucleotide triphosphate hydrolases"/>
    <property type="match status" value="1"/>
</dbReference>
<feature type="region of interest" description="Disordered" evidence="1">
    <location>
        <begin position="305"/>
        <end position="389"/>
    </location>
</feature>
<name>A0A1Y2HY12_9FUNG</name>
<gene>
    <name evidence="3" type="ORF">BCR44DRAFT_74550</name>
</gene>
<dbReference type="InterPro" id="IPR027417">
    <property type="entry name" value="P-loop_NTPase"/>
</dbReference>
<dbReference type="EMBL" id="MCFL01000005">
    <property type="protein sequence ID" value="ORZ39517.1"/>
    <property type="molecule type" value="Genomic_DNA"/>
</dbReference>
<dbReference type="InterPro" id="IPR052267">
    <property type="entry name" value="N-DRC_Component"/>
</dbReference>
<organism evidence="3 4">
    <name type="scientific">Catenaria anguillulae PL171</name>
    <dbReference type="NCBI Taxonomy" id="765915"/>
    <lineage>
        <taxon>Eukaryota</taxon>
        <taxon>Fungi</taxon>
        <taxon>Fungi incertae sedis</taxon>
        <taxon>Blastocladiomycota</taxon>
        <taxon>Blastocladiomycetes</taxon>
        <taxon>Blastocladiales</taxon>
        <taxon>Catenariaceae</taxon>
        <taxon>Catenaria</taxon>
    </lineage>
</organism>
<dbReference type="Pfam" id="PF00004">
    <property type="entry name" value="AAA"/>
    <property type="match status" value="1"/>
</dbReference>
<dbReference type="Proteomes" id="UP000193411">
    <property type="component" value="Unassembled WGS sequence"/>
</dbReference>
<dbReference type="InterPro" id="IPR003959">
    <property type="entry name" value="ATPase_AAA_core"/>
</dbReference>
<keyword evidence="4" id="KW-1185">Reference proteome</keyword>
<protein>
    <recommendedName>
        <fullName evidence="2">AAA+ ATPase domain-containing protein</fullName>
    </recommendedName>
</protein>
<dbReference type="GO" id="GO:0016887">
    <property type="term" value="F:ATP hydrolysis activity"/>
    <property type="evidence" value="ECO:0007669"/>
    <property type="project" value="InterPro"/>
</dbReference>
<feature type="compositionally biased region" description="Basic residues" evidence="1">
    <location>
        <begin position="467"/>
        <end position="489"/>
    </location>
</feature>
<dbReference type="GO" id="GO:0005524">
    <property type="term" value="F:ATP binding"/>
    <property type="evidence" value="ECO:0007669"/>
    <property type="project" value="InterPro"/>
</dbReference>
<comment type="caution">
    <text evidence="3">The sequence shown here is derived from an EMBL/GenBank/DDBJ whole genome shotgun (WGS) entry which is preliminary data.</text>
</comment>
<evidence type="ECO:0000256" key="1">
    <source>
        <dbReference type="SAM" id="MobiDB-lite"/>
    </source>
</evidence>
<reference evidence="3 4" key="1">
    <citation type="submission" date="2016-07" db="EMBL/GenBank/DDBJ databases">
        <title>Pervasive Adenine N6-methylation of Active Genes in Fungi.</title>
        <authorList>
            <consortium name="DOE Joint Genome Institute"/>
            <person name="Mondo S.J."/>
            <person name="Dannebaum R.O."/>
            <person name="Kuo R.C."/>
            <person name="Labutti K."/>
            <person name="Haridas S."/>
            <person name="Kuo A."/>
            <person name="Salamov A."/>
            <person name="Ahrendt S.R."/>
            <person name="Lipzen A."/>
            <person name="Sullivan W."/>
            <person name="Andreopoulos W.B."/>
            <person name="Clum A."/>
            <person name="Lindquist E."/>
            <person name="Daum C."/>
            <person name="Ramamoorthy G.K."/>
            <person name="Gryganskyi A."/>
            <person name="Culley D."/>
            <person name="Magnuson J.K."/>
            <person name="James T.Y."/>
            <person name="O'Malley M.A."/>
            <person name="Stajich J.E."/>
            <person name="Spatafora J.W."/>
            <person name="Visel A."/>
            <person name="Grigoriev I.V."/>
        </authorList>
    </citation>
    <scope>NUCLEOTIDE SEQUENCE [LARGE SCALE GENOMIC DNA]</scope>
    <source>
        <strain evidence="3 4">PL171</strain>
    </source>
</reference>
<dbReference type="STRING" id="765915.A0A1Y2HY12"/>
<evidence type="ECO:0000313" key="3">
    <source>
        <dbReference type="EMBL" id="ORZ39517.1"/>
    </source>
</evidence>
<sequence length="888" mass="99259">MSNRTYNDIWRDLSSEIAEQQEYESPKDPALVPKDRESALIHLSVLYAKYVRMFQKLETTHDQVVHPQKRRLLRDMLMALTGRLLELKMQMYELDATDFPNMEAVYHDLKLVPEDLVVSIPKCFVEERAKVLKEREQMLDTKGARPLDMENKIAFPELTLEEAILILQRNERGRQGRIRAKYMRDIRLQEDQDADMDGMHDESQIASAVQKIQRMWRGFVGRKRASLERRKESEFLGLSLLPSHKERSIAQFNIKRRKDIQVQHEEEYQQALISIKEKIRKVEGPDMKESYQDAFRQWYMDSKREQGKFPDFPPDEEWKLPDFKFGQKPPELAGAAADANAATAGSDAKGSKSGSAGKKKPDAAAAKGGAKKGGKDAGKGGGAGEAEEPVLINATSKYLQRLQGKQGEYIKEWKEKNEQENFAQRHDVEIIKSAKRAEVDAEIKDELFAALRDELENLKLAMEKDGKKKKKDGGKKKKKDKKAGGKKGKKEKDLTGGRPLEELIDELIAAGLMQKPTPARMRDLKCAPTLLYKEKLNAEPASLDVLRAITEYAVLPLGMDNVDDEVTPVPPRSILLYGPTGCGKSMLCNIVANEVGAAVFNLSPKTTAGQYVGKSNVARMVYTVFKVAKLLAPAIVIVDDAEAVFCKKVPKEDTSDPKRVRKDLVKAINGLKPSDRVLVIGMSRNPFYSDAKAMSDAFHRQIYISRPNYALREVMWREWMLERVFSESPAVQAAIAAAAASGQAAVPPASGATGATASNPSTTNAASGSAGGEKDPRLKLFHALQTANTSVLARLSAGMSGAMIQALIKRTLTPRRIRQLDQRSLQTMEVVHHMLQLAEPDRKVEQDFKDWTLKLPVFKKREIVLGLVQVEEEGDGKGKGKDAGKKKK</sequence>
<feature type="region of interest" description="Disordered" evidence="1">
    <location>
        <begin position="746"/>
        <end position="773"/>
    </location>
</feature>